<proteinExistence type="predicted"/>
<sequence length="106" mass="10848">MDDSIRNKLLPDIRLTACQNLVNNSATSTSLKIHGVNGDIFSMSSAKGSAATSVVAVSASVSDATSVVLMVTFAVELMVSDDMAVVGVGVMATVVVMVEEGVLVSL</sequence>
<evidence type="ECO:0000313" key="3">
    <source>
        <dbReference type="Proteomes" id="UP000252139"/>
    </source>
</evidence>
<keyword evidence="1" id="KW-1133">Transmembrane helix</keyword>
<protein>
    <submittedName>
        <fullName evidence="2">Uncharacterized protein</fullName>
    </submittedName>
</protein>
<feature type="transmembrane region" description="Helical" evidence="1">
    <location>
        <begin position="50"/>
        <end position="71"/>
    </location>
</feature>
<keyword evidence="3" id="KW-1185">Reference proteome</keyword>
<keyword evidence="1" id="KW-0812">Transmembrane</keyword>
<evidence type="ECO:0000256" key="1">
    <source>
        <dbReference type="SAM" id="Phobius"/>
    </source>
</evidence>
<evidence type="ECO:0000313" key="2">
    <source>
        <dbReference type="EMBL" id="RCH78922.1"/>
    </source>
</evidence>
<name>A0A367IMK9_RHIAZ</name>
<dbReference type="EMBL" id="PJQL01004820">
    <property type="protein sequence ID" value="RCH78922.1"/>
    <property type="molecule type" value="Genomic_DNA"/>
</dbReference>
<dbReference type="AlphaFoldDB" id="A0A367IMK9"/>
<gene>
    <name evidence="2" type="ORF">CU097_002232</name>
</gene>
<dbReference type="Proteomes" id="UP000252139">
    <property type="component" value="Unassembled WGS sequence"/>
</dbReference>
<keyword evidence="1" id="KW-0472">Membrane</keyword>
<accession>A0A367IMK9</accession>
<organism evidence="2 3">
    <name type="scientific">Rhizopus azygosporus</name>
    <name type="common">Rhizopus microsporus var. azygosporus</name>
    <dbReference type="NCBI Taxonomy" id="86630"/>
    <lineage>
        <taxon>Eukaryota</taxon>
        <taxon>Fungi</taxon>
        <taxon>Fungi incertae sedis</taxon>
        <taxon>Mucoromycota</taxon>
        <taxon>Mucoromycotina</taxon>
        <taxon>Mucoromycetes</taxon>
        <taxon>Mucorales</taxon>
        <taxon>Mucorineae</taxon>
        <taxon>Rhizopodaceae</taxon>
        <taxon>Rhizopus</taxon>
    </lineage>
</organism>
<reference evidence="2 3" key="1">
    <citation type="journal article" date="2018" name="G3 (Bethesda)">
        <title>Phylogenetic and Phylogenomic Definition of Rhizopus Species.</title>
        <authorList>
            <person name="Gryganskyi A.P."/>
            <person name="Golan J."/>
            <person name="Dolatabadi S."/>
            <person name="Mondo S."/>
            <person name="Robb S."/>
            <person name="Idnurm A."/>
            <person name="Muszewska A."/>
            <person name="Steczkiewicz K."/>
            <person name="Masonjones S."/>
            <person name="Liao H.L."/>
            <person name="Gajdeczka M.T."/>
            <person name="Anike F."/>
            <person name="Vuek A."/>
            <person name="Anishchenko I.M."/>
            <person name="Voigt K."/>
            <person name="de Hoog G.S."/>
            <person name="Smith M.E."/>
            <person name="Heitman J."/>
            <person name="Vilgalys R."/>
            <person name="Stajich J.E."/>
        </authorList>
    </citation>
    <scope>NUCLEOTIDE SEQUENCE [LARGE SCALE GENOMIC DNA]</scope>
    <source>
        <strain evidence="2 3">CBS 357.93</strain>
    </source>
</reference>
<comment type="caution">
    <text evidence="2">The sequence shown here is derived from an EMBL/GenBank/DDBJ whole genome shotgun (WGS) entry which is preliminary data.</text>
</comment>
<feature type="transmembrane region" description="Helical" evidence="1">
    <location>
        <begin position="83"/>
        <end position="104"/>
    </location>
</feature>